<gene>
    <name evidence="4" type="primary">LOC118412645</name>
</gene>
<dbReference type="KEGG" id="bfo:118412645"/>
<evidence type="ECO:0000313" key="4">
    <source>
        <dbReference type="RefSeq" id="XP_035671535.1"/>
    </source>
</evidence>
<feature type="domain" description="Apple" evidence="2">
    <location>
        <begin position="69"/>
        <end position="147"/>
    </location>
</feature>
<feature type="coiled-coil region" evidence="1">
    <location>
        <begin position="144"/>
        <end position="214"/>
    </location>
</feature>
<dbReference type="Pfam" id="PF00024">
    <property type="entry name" value="PAN_1"/>
    <property type="match status" value="1"/>
</dbReference>
<dbReference type="GeneID" id="118412645"/>
<proteinExistence type="predicted"/>
<dbReference type="PROSITE" id="PS50948">
    <property type="entry name" value="PAN"/>
    <property type="match status" value="1"/>
</dbReference>
<dbReference type="Proteomes" id="UP000001554">
    <property type="component" value="Chromosome 3"/>
</dbReference>
<name>A0A9J7KWY7_BRAFL</name>
<accession>A0A9J7KWY7</accession>
<reference evidence="4" key="2">
    <citation type="submission" date="2025-08" db="UniProtKB">
        <authorList>
            <consortium name="RefSeq"/>
        </authorList>
    </citation>
    <scope>IDENTIFICATION</scope>
    <source>
        <strain evidence="4">S238N-H82</strain>
        <tissue evidence="4">Testes</tissue>
    </source>
</reference>
<evidence type="ECO:0000313" key="3">
    <source>
        <dbReference type="Proteomes" id="UP000001554"/>
    </source>
</evidence>
<keyword evidence="3" id="KW-1185">Reference proteome</keyword>
<evidence type="ECO:0000256" key="1">
    <source>
        <dbReference type="SAM" id="Coils"/>
    </source>
</evidence>
<sequence>MGVAWHAHYTETTENKPITRQLRVRNKFRSADKPGQLRFSIRVDRMDHRWACLTLFLVLLADTARGQGCGLSAFRHVPGKHCPGYENLVGRPTASSAEACAQACCDNSACKSFQYSTRRDCYLISKICTDEEKKTVSIGNMYDRIQASKRMVEARETLQDLRDVLLDLEEAAEIEQETRELEDMAEDVDMVEDAEKEVRELEEIEENAGMAEDDE</sequence>
<dbReference type="RefSeq" id="XP_035671535.1">
    <property type="nucleotide sequence ID" value="XM_035815642.1"/>
</dbReference>
<evidence type="ECO:0000259" key="2">
    <source>
        <dbReference type="PROSITE" id="PS50948"/>
    </source>
</evidence>
<keyword evidence="1" id="KW-0175">Coiled coil</keyword>
<dbReference type="AlphaFoldDB" id="A0A9J7KWY7"/>
<dbReference type="Gene3D" id="3.50.4.10">
    <property type="entry name" value="Hepatocyte Growth Factor"/>
    <property type="match status" value="1"/>
</dbReference>
<protein>
    <submittedName>
        <fullName evidence="4">Uncharacterized protein LOC118412645</fullName>
    </submittedName>
</protein>
<dbReference type="InterPro" id="IPR003609">
    <property type="entry name" value="Pan_app"/>
</dbReference>
<organism evidence="3 4">
    <name type="scientific">Branchiostoma floridae</name>
    <name type="common">Florida lancelet</name>
    <name type="synonym">Amphioxus</name>
    <dbReference type="NCBI Taxonomy" id="7739"/>
    <lineage>
        <taxon>Eukaryota</taxon>
        <taxon>Metazoa</taxon>
        <taxon>Chordata</taxon>
        <taxon>Cephalochordata</taxon>
        <taxon>Leptocardii</taxon>
        <taxon>Amphioxiformes</taxon>
        <taxon>Branchiostomatidae</taxon>
        <taxon>Branchiostoma</taxon>
    </lineage>
</organism>
<reference evidence="3" key="1">
    <citation type="journal article" date="2020" name="Nat. Ecol. Evol.">
        <title>Deeply conserved synteny resolves early events in vertebrate evolution.</title>
        <authorList>
            <person name="Simakov O."/>
            <person name="Marletaz F."/>
            <person name="Yue J.X."/>
            <person name="O'Connell B."/>
            <person name="Jenkins J."/>
            <person name="Brandt A."/>
            <person name="Calef R."/>
            <person name="Tung C.H."/>
            <person name="Huang T.K."/>
            <person name="Schmutz J."/>
            <person name="Satoh N."/>
            <person name="Yu J.K."/>
            <person name="Putnam N.H."/>
            <person name="Green R.E."/>
            <person name="Rokhsar D.S."/>
        </authorList>
    </citation>
    <scope>NUCLEOTIDE SEQUENCE [LARGE SCALE GENOMIC DNA]</scope>
    <source>
        <strain evidence="3">S238N-H82</strain>
    </source>
</reference>